<keyword evidence="4" id="KW-0235">DNA replication</keyword>
<dbReference type="GO" id="GO:0000712">
    <property type="term" value="P:resolution of meiotic recombination intermediates"/>
    <property type="evidence" value="ECO:0007669"/>
    <property type="project" value="TreeGrafter"/>
</dbReference>
<evidence type="ECO:0000256" key="8">
    <source>
        <dbReference type="SAM" id="MobiDB-lite"/>
    </source>
</evidence>
<dbReference type="InterPro" id="IPR042470">
    <property type="entry name" value="RMI1_N_C_sf"/>
</dbReference>
<accession>B0WAT3</accession>
<dbReference type="EnsemblMetazoa" id="CPIJ004237-RA">
    <property type="protein sequence ID" value="CPIJ004237-PA"/>
    <property type="gene ID" value="CPIJ004237"/>
</dbReference>
<dbReference type="SMART" id="SM01161">
    <property type="entry name" value="DUF1767"/>
    <property type="match status" value="1"/>
</dbReference>
<feature type="coiled-coil region" evidence="7">
    <location>
        <begin position="105"/>
        <end position="132"/>
    </location>
</feature>
<dbReference type="HOGENOM" id="CLU_425926_0_0_1"/>
<dbReference type="Proteomes" id="UP000002320">
    <property type="component" value="Unassembled WGS sequence"/>
</dbReference>
<evidence type="ECO:0000256" key="1">
    <source>
        <dbReference type="ARBA" id="ARBA00004123"/>
    </source>
</evidence>
<dbReference type="VEuPathDB" id="VectorBase:CPIJ004237"/>
<dbReference type="Gene3D" id="1.10.8.1020">
    <property type="entry name" value="RecQ-mediated genome instability protein 1, N-terminal domain"/>
    <property type="match status" value="1"/>
</dbReference>
<feature type="region of interest" description="Disordered" evidence="8">
    <location>
        <begin position="366"/>
        <end position="411"/>
    </location>
</feature>
<evidence type="ECO:0000256" key="5">
    <source>
        <dbReference type="ARBA" id="ARBA00023242"/>
    </source>
</evidence>
<dbReference type="OrthoDB" id="341511at2759"/>
<sequence>MIQSETTRAAQVKGRFLREYSIKVVDEWLTGCVTFGLQENPKISNDALFQFAFDQWLLADLCEVGVSTLPDVGEEGGGFVTLGGKYAVQLNYLVDISEPCYDQLRNLYNKKLDEADDEIQMRKNQAQHVKKKRMLKLELSDGRKTVVGMEHSPIAALSTKIPPGTKMLLMGPIRCINKVLFLEPKNVRILGGEVDTLLITNAFENVLLRALGKELNPDPKTEYEEVVVVEKNRNANYANIPTVPMVYSSPTKLKTSSSRQGNDDWEDDMLLGINLEAIEGSAGQKAKPPEQVHTISTLMDDDDADLEIINLPEEEIMNHQVSSTKTSQPSPKAPPKRAPPVRLPSFDGPDDDIDALEALESEIRAEQRNNYEEPPPTPSTAPQLAKRPRIASPAVVSTGSQQPSTSSKNFDDKCTVSALFDDDNDDSLEAFEIRPKSPAMESDDPLSPRYRFQIEGHSLVTVNQINQLADADRHDRTFVVFGEVMDVFERVRVSGGQWKLGVQISDRSERMLSVRFHTDVIAGMVGHDGVAMETMKRDRSEEGLKRLQEILIRFKNNLCELRSFMRVQYDRSGDIPFVTELYEFTAPRQATLKEKVARERATAHLLEVLPPDCDIVKR</sequence>
<comment type="similarity">
    <text evidence="2">Belongs to the RMI1 family.</text>
</comment>
<dbReference type="AlphaFoldDB" id="B0WAT3"/>
<dbReference type="InterPro" id="IPR013894">
    <property type="entry name" value="RMI1_OB"/>
</dbReference>
<evidence type="ECO:0000256" key="7">
    <source>
        <dbReference type="SAM" id="Coils"/>
    </source>
</evidence>
<comment type="subcellular location">
    <subcellularLocation>
        <location evidence="1">Nucleus</location>
    </subcellularLocation>
</comment>
<evidence type="ECO:0000259" key="9">
    <source>
        <dbReference type="Pfam" id="PF08585"/>
    </source>
</evidence>
<dbReference type="InterPro" id="IPR032199">
    <property type="entry name" value="RMI1_C"/>
</dbReference>
<feature type="region of interest" description="Disordered" evidence="8">
    <location>
        <begin position="319"/>
        <end position="352"/>
    </location>
</feature>
<dbReference type="Pfam" id="PF08585">
    <property type="entry name" value="RMI1_N_C"/>
    <property type="match status" value="1"/>
</dbReference>
<keyword evidence="7" id="KW-0175">Coiled coil</keyword>
<organism>
    <name type="scientific">Culex quinquefasciatus</name>
    <name type="common">Southern house mosquito</name>
    <name type="synonym">Culex pungens</name>
    <dbReference type="NCBI Taxonomy" id="7176"/>
    <lineage>
        <taxon>Eukaryota</taxon>
        <taxon>Metazoa</taxon>
        <taxon>Ecdysozoa</taxon>
        <taxon>Arthropoda</taxon>
        <taxon>Hexapoda</taxon>
        <taxon>Insecta</taxon>
        <taxon>Pterygota</taxon>
        <taxon>Neoptera</taxon>
        <taxon>Endopterygota</taxon>
        <taxon>Diptera</taxon>
        <taxon>Nematocera</taxon>
        <taxon>Culicoidea</taxon>
        <taxon>Culicidae</taxon>
        <taxon>Culicinae</taxon>
        <taxon>Culicini</taxon>
        <taxon>Culex</taxon>
        <taxon>Culex</taxon>
    </lineage>
</organism>
<evidence type="ECO:0000259" key="11">
    <source>
        <dbReference type="Pfam" id="PF21000"/>
    </source>
</evidence>
<dbReference type="GO" id="GO:0031422">
    <property type="term" value="C:RecQ family helicase-topoisomerase III complex"/>
    <property type="evidence" value="ECO:0007669"/>
    <property type="project" value="TreeGrafter"/>
</dbReference>
<feature type="compositionally biased region" description="Pro residues" evidence="8">
    <location>
        <begin position="331"/>
        <end position="342"/>
    </location>
</feature>
<proteinExistence type="inferred from homology"/>
<feature type="domain" description="RMI1 N-terminal" evidence="11">
    <location>
        <begin position="17"/>
        <end position="63"/>
    </location>
</feature>
<dbReference type="eggNOG" id="KOG3683">
    <property type="taxonomic scope" value="Eukaryota"/>
</dbReference>
<dbReference type="KEGG" id="cqu:CpipJ_CPIJ004237"/>
<evidence type="ECO:0000256" key="2">
    <source>
        <dbReference type="ARBA" id="ARBA00006395"/>
    </source>
</evidence>
<dbReference type="EMBL" id="DS231875">
    <property type="protein sequence ID" value="EDS41799.1"/>
    <property type="molecule type" value="Genomic_DNA"/>
</dbReference>
<name>B0WAT3_CULQU</name>
<dbReference type="OMA" id="IWEVEFF"/>
<dbReference type="InterPro" id="IPR044881">
    <property type="entry name" value="RMI1_N_N_sf"/>
</dbReference>
<feature type="compositionally biased region" description="Polar residues" evidence="8">
    <location>
        <begin position="319"/>
        <end position="328"/>
    </location>
</feature>
<evidence type="ECO:0000256" key="4">
    <source>
        <dbReference type="ARBA" id="ARBA00022705"/>
    </source>
</evidence>
<evidence type="ECO:0000259" key="10">
    <source>
        <dbReference type="Pfam" id="PF16099"/>
    </source>
</evidence>
<evidence type="ECO:0000313" key="12">
    <source>
        <dbReference type="EMBL" id="EDS41799.1"/>
    </source>
</evidence>
<dbReference type="GO" id="GO:0016604">
    <property type="term" value="C:nuclear body"/>
    <property type="evidence" value="ECO:0007669"/>
    <property type="project" value="TreeGrafter"/>
</dbReference>
<dbReference type="GO" id="GO:0006260">
    <property type="term" value="P:DNA replication"/>
    <property type="evidence" value="ECO:0007669"/>
    <property type="project" value="UniProtKB-KW"/>
</dbReference>
<reference evidence="13" key="2">
    <citation type="submission" date="2021-02" db="UniProtKB">
        <authorList>
            <consortium name="EnsemblMetazoa"/>
        </authorList>
    </citation>
    <scope>IDENTIFICATION</scope>
    <source>
        <strain evidence="13">JHB</strain>
    </source>
</reference>
<feature type="domain" description="RecQ-mediated genome instability protein 1 C-terminal OB-fold" evidence="10">
    <location>
        <begin position="473"/>
        <end position="595"/>
    </location>
</feature>
<dbReference type="InParanoid" id="B0WAT3"/>
<dbReference type="Pfam" id="PF21000">
    <property type="entry name" value="RMI1_N_N"/>
    <property type="match status" value="1"/>
</dbReference>
<feature type="domain" description="RecQ mediated genome instability protein 1 OB-fold" evidence="9">
    <location>
        <begin position="82"/>
        <end position="203"/>
    </location>
</feature>
<evidence type="ECO:0000313" key="14">
    <source>
        <dbReference type="Proteomes" id="UP000002320"/>
    </source>
</evidence>
<dbReference type="Pfam" id="PF16099">
    <property type="entry name" value="RMI1_C"/>
    <property type="match status" value="1"/>
</dbReference>
<comment type="function">
    <text evidence="6">Essential component of the RMI complex, a complex that plays an important role in the processing of homologous recombination intermediates to limit DNA crossover formation in cells. Promotes TOP3A binding to double Holliday junctions (DHJ) and hence stimulates TOP3A-mediated dissolution. Required for BLM phosphorylation during mitosis. Within the BLM complex, required for BLM and TOP3A stability.</text>
</comment>
<dbReference type="PANTHER" id="PTHR14790:SF15">
    <property type="entry name" value="RECQ-MEDIATED GENOME INSTABILITY PROTEIN 1"/>
    <property type="match status" value="1"/>
</dbReference>
<evidence type="ECO:0000256" key="6">
    <source>
        <dbReference type="ARBA" id="ARBA00024977"/>
    </source>
</evidence>
<evidence type="ECO:0000313" key="13">
    <source>
        <dbReference type="EnsemblMetazoa" id="CPIJ004237-PA"/>
    </source>
</evidence>
<dbReference type="GO" id="GO:0000724">
    <property type="term" value="P:double-strand break repair via homologous recombination"/>
    <property type="evidence" value="ECO:0007669"/>
    <property type="project" value="TreeGrafter"/>
</dbReference>
<evidence type="ECO:0000256" key="3">
    <source>
        <dbReference type="ARBA" id="ARBA00018987"/>
    </source>
</evidence>
<dbReference type="STRING" id="7176.B0WAT3"/>
<dbReference type="VEuPathDB" id="VectorBase:CQUJHB017663"/>
<reference evidence="12" key="1">
    <citation type="submission" date="2007-03" db="EMBL/GenBank/DDBJ databases">
        <title>Annotation of Culex pipiens quinquefasciatus.</title>
        <authorList>
            <consortium name="The Broad Institute Genome Sequencing Platform"/>
            <person name="Atkinson P.W."/>
            <person name="Hemingway J."/>
            <person name="Christensen B.M."/>
            <person name="Higgs S."/>
            <person name="Kodira C."/>
            <person name="Hannick L."/>
            <person name="Megy K."/>
            <person name="O'Leary S."/>
            <person name="Pearson M."/>
            <person name="Haas B.J."/>
            <person name="Mauceli E."/>
            <person name="Wortman J.R."/>
            <person name="Lee N.H."/>
            <person name="Guigo R."/>
            <person name="Stanke M."/>
            <person name="Alvarado L."/>
            <person name="Amedeo P."/>
            <person name="Antoine C.H."/>
            <person name="Arensburger P."/>
            <person name="Bidwell S.L."/>
            <person name="Crawford M."/>
            <person name="Camaro F."/>
            <person name="Devon K."/>
            <person name="Engels R."/>
            <person name="Hammond M."/>
            <person name="Howarth C."/>
            <person name="Koehrsen M."/>
            <person name="Lawson D."/>
            <person name="Montgomery P."/>
            <person name="Nene V."/>
            <person name="Nusbaum C."/>
            <person name="Puiu D."/>
            <person name="Romero-Severson J."/>
            <person name="Severson D.W."/>
            <person name="Shumway M."/>
            <person name="Sisk P."/>
            <person name="Stolte C."/>
            <person name="Zeng Q."/>
            <person name="Eisenstadt E."/>
            <person name="Fraser-Liggett C."/>
            <person name="Strausberg R."/>
            <person name="Galagan J."/>
            <person name="Birren B."/>
            <person name="Collins F.H."/>
        </authorList>
    </citation>
    <scope>NUCLEOTIDE SEQUENCE [LARGE SCALE GENOMIC DNA]</scope>
    <source>
        <strain evidence="12">JHB</strain>
    </source>
</reference>
<dbReference type="GO" id="GO:0000166">
    <property type="term" value="F:nucleotide binding"/>
    <property type="evidence" value="ECO:0007669"/>
    <property type="project" value="InterPro"/>
</dbReference>
<keyword evidence="5" id="KW-0539">Nucleus</keyword>
<protein>
    <recommendedName>
        <fullName evidence="3">RecQ-mediated genome instability protein 1</fullName>
    </recommendedName>
</protein>
<dbReference type="InterPro" id="IPR049363">
    <property type="entry name" value="RMI1_N"/>
</dbReference>
<dbReference type="PANTHER" id="PTHR14790">
    <property type="entry name" value="RECQ-MEDIATED GENOME INSTABILITY PROTEIN 1 RMI1"/>
    <property type="match status" value="1"/>
</dbReference>
<feature type="compositionally biased region" description="Polar residues" evidence="8">
    <location>
        <begin position="395"/>
        <end position="408"/>
    </location>
</feature>
<dbReference type="FunFam" id="2.40.50.770:FF:000002">
    <property type="entry name" value="recQ-mediated genome instability protein 1"/>
    <property type="match status" value="1"/>
</dbReference>
<dbReference type="Gene3D" id="2.40.50.770">
    <property type="entry name" value="RecQ-mediated genome instability protein Rmi1, C-terminal domain"/>
    <property type="match status" value="1"/>
</dbReference>
<gene>
    <name evidence="13" type="primary">6035683</name>
    <name evidence="12" type="ORF">CpipJ_CPIJ004237</name>
</gene>
<keyword evidence="14" id="KW-1185">Reference proteome</keyword>